<name>A0A1H6VRR1_9LACT</name>
<evidence type="ECO:0000313" key="3">
    <source>
        <dbReference type="EMBL" id="SEJ07323.1"/>
    </source>
</evidence>
<dbReference type="InterPro" id="IPR002104">
    <property type="entry name" value="Integrase_catalytic"/>
</dbReference>
<accession>A0A1H6VRR1</accession>
<dbReference type="Proteomes" id="UP000198564">
    <property type="component" value="Unassembled WGS sequence"/>
</dbReference>
<dbReference type="EMBL" id="FNYW01000069">
    <property type="protein sequence ID" value="SEJ07323.1"/>
    <property type="molecule type" value="Genomic_DNA"/>
</dbReference>
<dbReference type="AlphaFoldDB" id="A0A1H6VRR1"/>
<feature type="non-terminal residue" evidence="3">
    <location>
        <position position="1"/>
    </location>
</feature>
<reference evidence="4" key="1">
    <citation type="submission" date="2016-10" db="EMBL/GenBank/DDBJ databases">
        <authorList>
            <person name="Varghese N."/>
            <person name="Submissions S."/>
        </authorList>
    </citation>
    <scope>NUCLEOTIDE SEQUENCE [LARGE SCALE GENOMIC DNA]</scope>
    <source>
        <strain evidence="4">DSM 25751</strain>
    </source>
</reference>
<evidence type="ECO:0000256" key="1">
    <source>
        <dbReference type="ARBA" id="ARBA00023172"/>
    </source>
</evidence>
<sequence length="69" mass="7837">LKEAAQTVGIKDNIGTHSLRKTWGYHAWKNGFNPALIMETLIHSNLAVTKRYLGIRQDDINDLYGQLNL</sequence>
<dbReference type="PROSITE" id="PS51898">
    <property type="entry name" value="TYR_RECOMBINASE"/>
    <property type="match status" value="1"/>
</dbReference>
<organism evidence="3 4">
    <name type="scientific">Alkalibacterium gilvum</name>
    <dbReference type="NCBI Taxonomy" id="1130080"/>
    <lineage>
        <taxon>Bacteria</taxon>
        <taxon>Bacillati</taxon>
        <taxon>Bacillota</taxon>
        <taxon>Bacilli</taxon>
        <taxon>Lactobacillales</taxon>
        <taxon>Carnobacteriaceae</taxon>
        <taxon>Alkalibacterium</taxon>
    </lineage>
</organism>
<dbReference type="InterPro" id="IPR013762">
    <property type="entry name" value="Integrase-like_cat_sf"/>
</dbReference>
<dbReference type="InterPro" id="IPR011010">
    <property type="entry name" value="DNA_brk_join_enz"/>
</dbReference>
<evidence type="ECO:0000259" key="2">
    <source>
        <dbReference type="PROSITE" id="PS51898"/>
    </source>
</evidence>
<dbReference type="STRING" id="1130080.SAMN04488113_1695"/>
<dbReference type="GO" id="GO:0006310">
    <property type="term" value="P:DNA recombination"/>
    <property type="evidence" value="ECO:0007669"/>
    <property type="project" value="UniProtKB-KW"/>
</dbReference>
<proteinExistence type="predicted"/>
<dbReference type="SUPFAM" id="SSF56349">
    <property type="entry name" value="DNA breaking-rejoining enzymes"/>
    <property type="match status" value="1"/>
</dbReference>
<dbReference type="RefSeq" id="WP_177170582.1">
    <property type="nucleotide sequence ID" value="NZ_FNYW01000069.1"/>
</dbReference>
<dbReference type="GO" id="GO:0015074">
    <property type="term" value="P:DNA integration"/>
    <property type="evidence" value="ECO:0007669"/>
    <property type="project" value="InterPro"/>
</dbReference>
<protein>
    <submittedName>
        <fullName evidence="3">Phage integrase family protein</fullName>
    </submittedName>
</protein>
<dbReference type="Pfam" id="PF00589">
    <property type="entry name" value="Phage_integrase"/>
    <property type="match status" value="1"/>
</dbReference>
<dbReference type="GO" id="GO:0003677">
    <property type="term" value="F:DNA binding"/>
    <property type="evidence" value="ECO:0007669"/>
    <property type="project" value="InterPro"/>
</dbReference>
<evidence type="ECO:0000313" key="4">
    <source>
        <dbReference type="Proteomes" id="UP000198564"/>
    </source>
</evidence>
<feature type="domain" description="Tyr recombinase" evidence="2">
    <location>
        <begin position="1"/>
        <end position="65"/>
    </location>
</feature>
<keyword evidence="1" id="KW-0233">DNA recombination</keyword>
<gene>
    <name evidence="3" type="ORF">SAMN04488113_1695</name>
</gene>
<keyword evidence="4" id="KW-1185">Reference proteome</keyword>
<dbReference type="Gene3D" id="1.10.443.10">
    <property type="entry name" value="Intergrase catalytic core"/>
    <property type="match status" value="1"/>
</dbReference>